<keyword evidence="3" id="KW-1185">Reference proteome</keyword>
<organism evidence="2 3">
    <name type="scientific">Cyanidiococcus yangmingshanensis</name>
    <dbReference type="NCBI Taxonomy" id="2690220"/>
    <lineage>
        <taxon>Eukaryota</taxon>
        <taxon>Rhodophyta</taxon>
        <taxon>Bangiophyceae</taxon>
        <taxon>Cyanidiales</taxon>
        <taxon>Cyanidiaceae</taxon>
        <taxon>Cyanidiococcus</taxon>
    </lineage>
</organism>
<accession>A0A7J7INV2</accession>
<feature type="region of interest" description="Disordered" evidence="1">
    <location>
        <begin position="468"/>
        <end position="491"/>
    </location>
</feature>
<evidence type="ECO:0000313" key="2">
    <source>
        <dbReference type="EMBL" id="KAF6004698.1"/>
    </source>
</evidence>
<protein>
    <submittedName>
        <fullName evidence="2">Uncharacterized protein</fullName>
    </submittedName>
</protein>
<dbReference type="OrthoDB" id="3512640at2759"/>
<dbReference type="EMBL" id="VWRR01000002">
    <property type="protein sequence ID" value="KAF6004698.1"/>
    <property type="molecule type" value="Genomic_DNA"/>
</dbReference>
<feature type="region of interest" description="Disordered" evidence="1">
    <location>
        <begin position="1"/>
        <end position="49"/>
    </location>
</feature>
<evidence type="ECO:0000256" key="1">
    <source>
        <dbReference type="SAM" id="MobiDB-lite"/>
    </source>
</evidence>
<reference evidence="2 3" key="1">
    <citation type="journal article" date="2020" name="J. Phycol.">
        <title>Comparative genome analysis reveals Cyanidiococcus gen. nov., a new extremophilic red algal genus sister to Cyanidioschyzon (Cyanidioschyzonaceae, Rhodophyta).</title>
        <authorList>
            <person name="Liu S.-L."/>
            <person name="Chiang Y.-R."/>
            <person name="Yoon H.S."/>
            <person name="Fu H.-Y."/>
        </authorList>
    </citation>
    <scope>NUCLEOTIDE SEQUENCE [LARGE SCALE GENOMIC DNA]</scope>
    <source>
        <strain evidence="2 3">THAL066</strain>
    </source>
</reference>
<sequence length="491" mass="52957">MRWPEASRVPTAQTPPAPFVGTVRPSRLARTPSTRAVHRTGADRPSAPYFTSPFRSGAPAYRFARSAQRRVTVVAAAAAAAVAAEGTCRPDRGSVPFVRFPGEAEARLGARVSLCMSFMDEPCSGVIQNMSVGALRLRLFAFLRARGYESRAAALVADVFVFGCLDGNEELVLDCVQRLCALRPDKAWPEGGSAAQLERELRETVFCIATPPVSLPPTPHLRFIRAHKLVARLEDHGTDMTLVLSVATRTTLDRVATHGLAVVSAFGWSSVSSTVLSYFARWISLHGHIALLICGCTVKDGRFGRMRAVWGLPRTPTDAEPLVWDCSWDDQRASPEDVNTSTNAQGAGIWTFLEFLVGPLIGISPSTLLSAREERDSSASSPWGALIIALDRRLLMPSNANNASEIAGTECMVELMSLFQRDGGTGARACVIRNAIERAERRKQNMASSSVSVSDRLWSILVEEVPDSAMTSGRAPTADAAESGMSSSPMP</sequence>
<dbReference type="Proteomes" id="UP000530660">
    <property type="component" value="Unassembled WGS sequence"/>
</dbReference>
<comment type="caution">
    <text evidence="2">The sequence shown here is derived from an EMBL/GenBank/DDBJ whole genome shotgun (WGS) entry which is preliminary data.</text>
</comment>
<gene>
    <name evidence="2" type="ORF">F1559_000063</name>
</gene>
<proteinExistence type="predicted"/>
<dbReference type="AlphaFoldDB" id="A0A7J7INV2"/>
<evidence type="ECO:0000313" key="3">
    <source>
        <dbReference type="Proteomes" id="UP000530660"/>
    </source>
</evidence>
<name>A0A7J7INV2_9RHOD</name>